<evidence type="ECO:0000256" key="12">
    <source>
        <dbReference type="ARBA" id="ARBA00047652"/>
    </source>
</evidence>
<keyword evidence="8" id="KW-0520">NAD</keyword>
<evidence type="ECO:0000256" key="6">
    <source>
        <dbReference type="ARBA" id="ARBA00022857"/>
    </source>
</evidence>
<dbReference type="EMBL" id="SPRH01000035">
    <property type="protein sequence ID" value="TIB98771.1"/>
    <property type="molecule type" value="Genomic_DNA"/>
</dbReference>
<comment type="similarity">
    <text evidence="9">Belongs to the Dus family. Dus1 subfamily.</text>
</comment>
<dbReference type="Proteomes" id="UP000307169">
    <property type="component" value="Unassembled WGS sequence"/>
</dbReference>
<dbReference type="EMBL" id="SPRC01000033">
    <property type="protein sequence ID" value="TIB77559.1"/>
    <property type="molecule type" value="Genomic_DNA"/>
</dbReference>
<keyword evidence="7" id="KW-0560">Oxidoreductase</keyword>
<evidence type="ECO:0000256" key="5">
    <source>
        <dbReference type="ARBA" id="ARBA00022694"/>
    </source>
</evidence>
<dbReference type="SMART" id="SM00066">
    <property type="entry name" value="GAL4"/>
    <property type="match status" value="1"/>
</dbReference>
<evidence type="ECO:0000313" key="20">
    <source>
        <dbReference type="EMBL" id="TIB98771.1"/>
    </source>
</evidence>
<keyword evidence="4" id="KW-0507">mRNA processing</keyword>
<evidence type="ECO:0000259" key="18">
    <source>
        <dbReference type="PROSITE" id="PS50048"/>
    </source>
</evidence>
<evidence type="ECO:0000256" key="3">
    <source>
        <dbReference type="ARBA" id="ARBA00022643"/>
    </source>
</evidence>
<dbReference type="PROSITE" id="PS00463">
    <property type="entry name" value="ZN2_CY6_FUNGAL_1"/>
    <property type="match status" value="1"/>
</dbReference>
<evidence type="ECO:0000256" key="8">
    <source>
        <dbReference type="ARBA" id="ARBA00023027"/>
    </source>
</evidence>
<evidence type="ECO:0000313" key="22">
    <source>
        <dbReference type="Proteomes" id="UP000310685"/>
    </source>
</evidence>
<dbReference type="CDD" id="cd00067">
    <property type="entry name" value="GAL4"/>
    <property type="match status" value="1"/>
</dbReference>
<sequence length="1062" mass="118196">MINAKQYSQLKTDSSKKIWFDKINNEEGADNLDRPLIVQFAANDPKLLLESAKDLQGKCDAVDLNLGCPQHIARRGRYGSWLQDEWDLIHSLINTLHENLQDIPVTAKFRVFDDVNRTVEYAKLLESAGAQILTVHGRTREMKGHNTGLADWEKIKAVKDAVNVPVFANGNILYQEDIEKCLKATGCDGVMSAEGNLYNPAIFSEKASHPYVVKLAKEYLDIVDSLKTETSVSAQKAHLFKIFKPCLSKWTDLRDRLGKGQPKDWRGIVEEFETRIKSDAEFKNEDELSDVKDLDEQGYRTVPYFYAQPYLRPTNVDNIEVEQNIDVKQQIENDIVPQREHLAVKETPATDSQGQPVTKLKKQKACLTCRRAKLKCEIPVPGEPCKRCISTGVECKFRTRTHDEEWQSSVESRISQLADKVDRMSQSMENFLNHMNSGSEFVNQTKFQTSGNLPSPPTSSVTRKSSDNPNNEASSLFKGYVDLNSTKTGGPFSPFSVPNHTTLSGASALLAQTHVHNTTNQVNFGDSSNGPNATSGFLSILDELLDPDNLDSIKSDNSVSDIKQMNFEPVGLDPIFDNPESTSDHIAANSTKENMNSLTVGSLDPRPNVIKKGVISQSAAEELVDFFHSNLSSQLFGFRLQIGHFPYLPEGKSTLTPLITGVICLASSERILSDNLRSLVGNLLVDLDDFSFKPAITQYYSSQNQESIDDDELDLELGVGPEEIVAMCIASIFCDMSTRPNPKKSTIDGCNSSSHMIAQVAFKWARGFLKTSMLSVPPQMTIGEACGYLPPRRQLGLENWLRLWLFTYVVESQASFYSSRPSKMYDPTSFCTLLLEASAPGHPNDNSRDKQLVAHARICTLLRQARQTLDSRDWLNSNLSDTRSCLDGWNEELESWRRVNLPESALIAADQWPATSLTLFYLFARLYINQIAIGDSIMQSQEENFGTSSERWRYATAAVKAAAQMLDAVAEEPLCSTWSLLPLIYIKMISLAAGVLLKSVHVLDKIAPVVTIEQIRVSVIKVAEILKNGAPGQSETHLARATSASLINQVAKLQPTARSLQT</sequence>
<evidence type="ECO:0000313" key="19">
    <source>
        <dbReference type="EMBL" id="TIB77559.1"/>
    </source>
</evidence>
<comment type="caution">
    <text evidence="20">The sequence shown here is derived from an EMBL/GenBank/DDBJ whole genome shotgun (WGS) entry which is preliminary data.</text>
</comment>
<dbReference type="InterPro" id="IPR018517">
    <property type="entry name" value="tRNA_hU_synthase_CS"/>
</dbReference>
<dbReference type="SUPFAM" id="SSF51395">
    <property type="entry name" value="FMN-linked oxidoreductases"/>
    <property type="match status" value="1"/>
</dbReference>
<dbReference type="GO" id="GO:0006397">
    <property type="term" value="P:mRNA processing"/>
    <property type="evidence" value="ECO:0007669"/>
    <property type="project" value="UniProtKB-KW"/>
</dbReference>
<dbReference type="CDD" id="cd12148">
    <property type="entry name" value="fungal_TF_MHR"/>
    <property type="match status" value="1"/>
</dbReference>
<dbReference type="PROSITE" id="PS01136">
    <property type="entry name" value="UPF0034"/>
    <property type="match status" value="1"/>
</dbReference>
<comment type="catalytic activity">
    <reaction evidence="14">
        <text>5,6-dihydrouridine(16) in tRNA + NAD(+) = uridine(16) in tRNA + NADH + H(+)</text>
        <dbReference type="Rhea" id="RHEA:53380"/>
        <dbReference type="Rhea" id="RHEA-COMP:13543"/>
        <dbReference type="Rhea" id="RHEA-COMP:13544"/>
        <dbReference type="ChEBI" id="CHEBI:15378"/>
        <dbReference type="ChEBI" id="CHEBI:57540"/>
        <dbReference type="ChEBI" id="CHEBI:57945"/>
        <dbReference type="ChEBI" id="CHEBI:65315"/>
        <dbReference type="ChEBI" id="CHEBI:74443"/>
        <dbReference type="EC" id="1.3.1.88"/>
    </reaction>
    <physiologicalReaction direction="right-to-left" evidence="14">
        <dbReference type="Rhea" id="RHEA:53382"/>
    </physiologicalReaction>
</comment>
<comment type="catalytic activity">
    <reaction evidence="11">
        <text>5,6-dihydrouridine(17) in tRNA + NAD(+) = uridine(17) in tRNA + NADH + H(+)</text>
        <dbReference type="Rhea" id="RHEA:53372"/>
        <dbReference type="Rhea" id="RHEA-COMP:13541"/>
        <dbReference type="Rhea" id="RHEA-COMP:13542"/>
        <dbReference type="ChEBI" id="CHEBI:15378"/>
        <dbReference type="ChEBI" id="CHEBI:57540"/>
        <dbReference type="ChEBI" id="CHEBI:57945"/>
        <dbReference type="ChEBI" id="CHEBI:65315"/>
        <dbReference type="ChEBI" id="CHEBI:74443"/>
        <dbReference type="EC" id="1.3.1.88"/>
    </reaction>
    <physiologicalReaction direction="right-to-left" evidence="11">
        <dbReference type="Rhea" id="RHEA:53374"/>
    </physiologicalReaction>
</comment>
<dbReference type="GO" id="GO:0000981">
    <property type="term" value="F:DNA-binding transcription factor activity, RNA polymerase II-specific"/>
    <property type="evidence" value="ECO:0007669"/>
    <property type="project" value="InterPro"/>
</dbReference>
<dbReference type="SUPFAM" id="SSF57701">
    <property type="entry name" value="Zn2/Cys6 DNA-binding domain"/>
    <property type="match status" value="1"/>
</dbReference>
<keyword evidence="6" id="KW-0521">NADP</keyword>
<evidence type="ECO:0000256" key="9">
    <source>
        <dbReference type="ARBA" id="ARBA00038313"/>
    </source>
</evidence>
<dbReference type="PANTHER" id="PTHR11082:SF5">
    <property type="entry name" value="TRNA-DIHYDROURIDINE(16_17) SYNTHASE [NAD(P)(+)]-LIKE"/>
    <property type="match status" value="1"/>
</dbReference>
<evidence type="ECO:0000256" key="7">
    <source>
        <dbReference type="ARBA" id="ARBA00023002"/>
    </source>
</evidence>
<dbReference type="GO" id="GO:0017150">
    <property type="term" value="F:tRNA dihydrouridine synthase activity"/>
    <property type="evidence" value="ECO:0007669"/>
    <property type="project" value="InterPro"/>
</dbReference>
<keyword evidence="5" id="KW-0819">tRNA processing</keyword>
<protein>
    <recommendedName>
        <fullName evidence="10">tRNA-dihydrouridine(16/17) synthase [NAD(P)(+)]</fullName>
        <ecNumber evidence="10">1.3.1.88</ecNumber>
    </recommendedName>
</protein>
<dbReference type="InterPro" id="IPR001138">
    <property type="entry name" value="Zn2Cys6_DnaBD"/>
</dbReference>
<evidence type="ECO:0000256" key="14">
    <source>
        <dbReference type="ARBA" id="ARBA00048934"/>
    </source>
</evidence>
<feature type="domain" description="Zn(2)-C6 fungal-type" evidence="18">
    <location>
        <begin position="365"/>
        <end position="397"/>
    </location>
</feature>
<evidence type="ECO:0000256" key="15">
    <source>
        <dbReference type="ARBA" id="ARBA00049447"/>
    </source>
</evidence>
<comment type="catalytic activity">
    <reaction evidence="13">
        <text>a 5,6-dihydrouridine in mRNA + NAD(+) = a uridine in mRNA + NADH + H(+)</text>
        <dbReference type="Rhea" id="RHEA:69851"/>
        <dbReference type="Rhea" id="RHEA-COMP:14658"/>
        <dbReference type="Rhea" id="RHEA-COMP:17789"/>
        <dbReference type="ChEBI" id="CHEBI:15378"/>
        <dbReference type="ChEBI" id="CHEBI:57540"/>
        <dbReference type="ChEBI" id="CHEBI:57945"/>
        <dbReference type="ChEBI" id="CHEBI:65315"/>
        <dbReference type="ChEBI" id="CHEBI:74443"/>
    </reaction>
    <physiologicalReaction direction="right-to-left" evidence="13">
        <dbReference type="Rhea" id="RHEA:69853"/>
    </physiologicalReaction>
</comment>
<dbReference type="PROSITE" id="PS50048">
    <property type="entry name" value="ZN2_CY6_FUNGAL_2"/>
    <property type="match status" value="1"/>
</dbReference>
<evidence type="ECO:0000256" key="16">
    <source>
        <dbReference type="ARBA" id="ARBA00049467"/>
    </source>
</evidence>
<evidence type="ECO:0000256" key="17">
    <source>
        <dbReference type="SAM" id="MobiDB-lite"/>
    </source>
</evidence>
<feature type="region of interest" description="Disordered" evidence="17">
    <location>
        <begin position="446"/>
        <end position="475"/>
    </location>
</feature>
<dbReference type="GO" id="GO:0050660">
    <property type="term" value="F:flavin adenine dinucleotide binding"/>
    <property type="evidence" value="ECO:0007669"/>
    <property type="project" value="InterPro"/>
</dbReference>
<dbReference type="Proteomes" id="UP000310685">
    <property type="component" value="Unassembled WGS sequence"/>
</dbReference>
<evidence type="ECO:0000256" key="4">
    <source>
        <dbReference type="ARBA" id="ARBA00022664"/>
    </source>
</evidence>
<keyword evidence="2" id="KW-0285">Flavoprotein</keyword>
<name>A0A4T0MVD5_9BASI</name>
<accession>A0A4T0MVD5</accession>
<dbReference type="Gene3D" id="3.20.20.70">
    <property type="entry name" value="Aldolase class I"/>
    <property type="match status" value="1"/>
</dbReference>
<dbReference type="InterPro" id="IPR013785">
    <property type="entry name" value="Aldolase_TIM"/>
</dbReference>
<proteinExistence type="inferred from homology"/>
<comment type="cofactor">
    <cofactor evidence="1">
        <name>FMN</name>
        <dbReference type="ChEBI" id="CHEBI:58210"/>
    </cofactor>
</comment>
<evidence type="ECO:0000256" key="11">
    <source>
        <dbReference type="ARBA" id="ARBA00047287"/>
    </source>
</evidence>
<evidence type="ECO:0000313" key="21">
    <source>
        <dbReference type="Proteomes" id="UP000307169"/>
    </source>
</evidence>
<evidence type="ECO:0000256" key="1">
    <source>
        <dbReference type="ARBA" id="ARBA00001917"/>
    </source>
</evidence>
<dbReference type="PANTHER" id="PTHR11082">
    <property type="entry name" value="TRNA-DIHYDROURIDINE SYNTHASE"/>
    <property type="match status" value="1"/>
</dbReference>
<evidence type="ECO:0000256" key="10">
    <source>
        <dbReference type="ARBA" id="ARBA00038890"/>
    </source>
</evidence>
<dbReference type="CDD" id="cd02801">
    <property type="entry name" value="DUS_like_FMN"/>
    <property type="match status" value="1"/>
</dbReference>
<dbReference type="InterPro" id="IPR036864">
    <property type="entry name" value="Zn2-C6_fun-type_DNA-bd_sf"/>
</dbReference>
<dbReference type="Pfam" id="PF01207">
    <property type="entry name" value="Dus"/>
    <property type="match status" value="1"/>
</dbReference>
<evidence type="ECO:0000256" key="2">
    <source>
        <dbReference type="ARBA" id="ARBA00022630"/>
    </source>
</evidence>
<dbReference type="Gene3D" id="4.10.240.10">
    <property type="entry name" value="Zn(2)-C6 fungal-type DNA-binding domain"/>
    <property type="match status" value="1"/>
</dbReference>
<dbReference type="EC" id="1.3.1.88" evidence="10"/>
<keyword evidence="3" id="KW-0288">FMN</keyword>
<reference evidence="21 22" key="1">
    <citation type="submission" date="2019-03" db="EMBL/GenBank/DDBJ databases">
        <title>Sequencing 25 genomes of Wallemia mellicola.</title>
        <authorList>
            <person name="Gostincar C."/>
        </authorList>
    </citation>
    <scope>NUCLEOTIDE SEQUENCE [LARGE SCALE GENOMIC DNA]</scope>
    <source>
        <strain evidence="20 21">EXF-1262</strain>
        <strain evidence="19 22">EXF-6152</strain>
    </source>
</reference>
<dbReference type="InterPro" id="IPR035587">
    <property type="entry name" value="DUS-like_FMN-bd"/>
</dbReference>
<dbReference type="GO" id="GO:0008270">
    <property type="term" value="F:zinc ion binding"/>
    <property type="evidence" value="ECO:0007669"/>
    <property type="project" value="InterPro"/>
</dbReference>
<evidence type="ECO:0000256" key="13">
    <source>
        <dbReference type="ARBA" id="ARBA00048342"/>
    </source>
</evidence>
<feature type="compositionally biased region" description="Polar residues" evidence="17">
    <location>
        <begin position="446"/>
        <end position="474"/>
    </location>
</feature>
<comment type="catalytic activity">
    <reaction evidence="16">
        <text>5,6-dihydrouridine(17) in tRNA + NADP(+) = uridine(17) in tRNA + NADPH + H(+)</text>
        <dbReference type="Rhea" id="RHEA:53368"/>
        <dbReference type="Rhea" id="RHEA-COMP:13541"/>
        <dbReference type="Rhea" id="RHEA-COMP:13542"/>
        <dbReference type="ChEBI" id="CHEBI:15378"/>
        <dbReference type="ChEBI" id="CHEBI:57783"/>
        <dbReference type="ChEBI" id="CHEBI:58349"/>
        <dbReference type="ChEBI" id="CHEBI:65315"/>
        <dbReference type="ChEBI" id="CHEBI:74443"/>
        <dbReference type="EC" id="1.3.1.88"/>
    </reaction>
    <physiologicalReaction direction="right-to-left" evidence="16">
        <dbReference type="Rhea" id="RHEA:53370"/>
    </physiologicalReaction>
</comment>
<gene>
    <name evidence="20" type="ORF">E3Q17_02851</name>
    <name evidence="19" type="ORF">E3Q22_02978</name>
</gene>
<comment type="catalytic activity">
    <reaction evidence="15">
        <text>a 5,6-dihydrouridine in mRNA + NADP(+) = a uridine in mRNA + NADPH + H(+)</text>
        <dbReference type="Rhea" id="RHEA:69855"/>
        <dbReference type="Rhea" id="RHEA-COMP:14658"/>
        <dbReference type="Rhea" id="RHEA-COMP:17789"/>
        <dbReference type="ChEBI" id="CHEBI:15378"/>
        <dbReference type="ChEBI" id="CHEBI:57783"/>
        <dbReference type="ChEBI" id="CHEBI:58349"/>
        <dbReference type="ChEBI" id="CHEBI:65315"/>
        <dbReference type="ChEBI" id="CHEBI:74443"/>
    </reaction>
    <physiologicalReaction direction="right-to-left" evidence="15">
        <dbReference type="Rhea" id="RHEA:69857"/>
    </physiologicalReaction>
</comment>
<dbReference type="AlphaFoldDB" id="A0A4T0MVD5"/>
<comment type="catalytic activity">
    <reaction evidence="12">
        <text>5,6-dihydrouridine(16) in tRNA + NADP(+) = uridine(16) in tRNA + NADPH + H(+)</text>
        <dbReference type="Rhea" id="RHEA:53376"/>
        <dbReference type="Rhea" id="RHEA-COMP:13543"/>
        <dbReference type="Rhea" id="RHEA-COMP:13544"/>
        <dbReference type="ChEBI" id="CHEBI:15378"/>
        <dbReference type="ChEBI" id="CHEBI:57783"/>
        <dbReference type="ChEBI" id="CHEBI:58349"/>
        <dbReference type="ChEBI" id="CHEBI:65315"/>
        <dbReference type="ChEBI" id="CHEBI:74443"/>
        <dbReference type="EC" id="1.3.1.88"/>
    </reaction>
    <physiologicalReaction direction="right-to-left" evidence="12">
        <dbReference type="Rhea" id="RHEA:53378"/>
    </physiologicalReaction>
</comment>
<dbReference type="Pfam" id="PF00172">
    <property type="entry name" value="Zn_clus"/>
    <property type="match status" value="1"/>
</dbReference>
<organism evidence="20 21">
    <name type="scientific">Wallemia mellicola</name>
    <dbReference type="NCBI Taxonomy" id="1708541"/>
    <lineage>
        <taxon>Eukaryota</taxon>
        <taxon>Fungi</taxon>
        <taxon>Dikarya</taxon>
        <taxon>Basidiomycota</taxon>
        <taxon>Wallemiomycotina</taxon>
        <taxon>Wallemiomycetes</taxon>
        <taxon>Wallemiales</taxon>
        <taxon>Wallemiaceae</taxon>
        <taxon>Wallemia</taxon>
    </lineage>
</organism>